<dbReference type="RefSeq" id="WP_059925985.1">
    <property type="nucleotide sequence ID" value="NZ_LPDO01000022.1"/>
</dbReference>
<dbReference type="HAMAP" id="MF_00697">
    <property type="entry name" value="UPF0276"/>
    <property type="match status" value="1"/>
</dbReference>
<proteinExistence type="inferred from homology"/>
<gene>
    <name evidence="2" type="ORF">WK53_24890</name>
</gene>
<comment type="similarity">
    <text evidence="1">Belongs to the UPF0276 family.</text>
</comment>
<evidence type="ECO:0000313" key="2">
    <source>
        <dbReference type="EMBL" id="KVT60194.1"/>
    </source>
</evidence>
<evidence type="ECO:0000313" key="3">
    <source>
        <dbReference type="Proteomes" id="UP000056732"/>
    </source>
</evidence>
<dbReference type="Proteomes" id="UP000056732">
    <property type="component" value="Unassembled WGS sequence"/>
</dbReference>
<sequence length="296" mass="32615">MNVSAPLLSVTPRPAPARAGVGLRFRHHRVVLDQRPAVAWFEVHTENYMEGGVAPQYLDAIRRDYPLSLHGVGLSLGSADGLDARHLARVRAAVRRFEPALVSEHLSWSAVGGTYLADLLPLPMTDEALAVACRHVDQVQTALGRRILIENPSTCLRYVHSTIPEWEFLSEMVRRTGCGLLCDVNNIYVSACNHGWDPQAYLAALPAAAIGEIHLAGHSVRQLENGRTLRIDDHGSRVAAEVWSLYHDALRRFGAVPTLIEWDTDVPPLETLLQEAARADSMLEAIRHESALADAR</sequence>
<dbReference type="EMBL" id="LPDO01000022">
    <property type="protein sequence ID" value="KVT60194.1"/>
    <property type="molecule type" value="Genomic_DNA"/>
</dbReference>
<dbReference type="AlphaFoldDB" id="A0AAW3NFX0"/>
<dbReference type="SUPFAM" id="SSF51658">
    <property type="entry name" value="Xylose isomerase-like"/>
    <property type="match status" value="1"/>
</dbReference>
<organism evidence="2 3">
    <name type="scientific">Burkholderia ubonensis</name>
    <dbReference type="NCBI Taxonomy" id="101571"/>
    <lineage>
        <taxon>Bacteria</taxon>
        <taxon>Pseudomonadati</taxon>
        <taxon>Pseudomonadota</taxon>
        <taxon>Betaproteobacteria</taxon>
        <taxon>Burkholderiales</taxon>
        <taxon>Burkholderiaceae</taxon>
        <taxon>Burkholderia</taxon>
        <taxon>Burkholderia cepacia complex</taxon>
    </lineage>
</organism>
<comment type="caution">
    <text evidence="2">The sequence shown here is derived from an EMBL/GenBank/DDBJ whole genome shotgun (WGS) entry which is preliminary data.</text>
</comment>
<dbReference type="InterPro" id="IPR007801">
    <property type="entry name" value="MbnB/TglH/ChrH"/>
</dbReference>
<dbReference type="InterPro" id="IPR036237">
    <property type="entry name" value="Xyl_isomerase-like_sf"/>
</dbReference>
<protein>
    <recommendedName>
        <fullName evidence="1">UPF0276 protein WK53_24890</fullName>
    </recommendedName>
</protein>
<evidence type="ECO:0000256" key="1">
    <source>
        <dbReference type="HAMAP-Rule" id="MF_00697"/>
    </source>
</evidence>
<dbReference type="Gene3D" id="3.20.20.150">
    <property type="entry name" value="Divalent-metal-dependent TIM barrel enzymes"/>
    <property type="match status" value="1"/>
</dbReference>
<accession>A0AAW3NFX0</accession>
<dbReference type="PANTHER" id="PTHR42194:SF1">
    <property type="entry name" value="UPF0276 PROTEIN HI_1600"/>
    <property type="match status" value="1"/>
</dbReference>
<dbReference type="Pfam" id="PF05114">
    <property type="entry name" value="MbnB_TglH_ChrH"/>
    <property type="match status" value="1"/>
</dbReference>
<dbReference type="PANTHER" id="PTHR42194">
    <property type="entry name" value="UPF0276 PROTEIN HI_1600"/>
    <property type="match status" value="1"/>
</dbReference>
<dbReference type="NCBIfam" id="NF003818">
    <property type="entry name" value="PRK05409.1"/>
    <property type="match status" value="1"/>
</dbReference>
<reference evidence="2 3" key="1">
    <citation type="submission" date="2015-11" db="EMBL/GenBank/DDBJ databases">
        <title>Expanding the genomic diversity of Burkholderia species for the development of highly accurate diagnostics.</title>
        <authorList>
            <person name="Sahl J."/>
            <person name="Keim P."/>
            <person name="Wagner D."/>
        </authorList>
    </citation>
    <scope>NUCLEOTIDE SEQUENCE [LARGE SCALE GENOMIC DNA]</scope>
    <source>
        <strain evidence="2 3">MSMB1137WGS</strain>
    </source>
</reference>
<name>A0AAW3NFX0_9BURK</name>